<reference evidence="3 5" key="1">
    <citation type="submission" date="2020-06" db="EMBL/GenBank/DDBJ databases">
        <title>Anoxygenic phototrophic Chloroflexota member uses a Type I reaction center.</title>
        <authorList>
            <person name="Tsuji J.M."/>
            <person name="Shaw N.A."/>
            <person name="Nagashima S."/>
            <person name="Venkiteswaran J."/>
            <person name="Schiff S.L."/>
            <person name="Hanada S."/>
            <person name="Tank M."/>
            <person name="Neufeld J.D."/>
        </authorList>
    </citation>
    <scope>NUCLEOTIDE SEQUENCE [LARGE SCALE GENOMIC DNA]</scope>
    <source>
        <strain evidence="3">L227-S17</strain>
    </source>
</reference>
<evidence type="ECO:0000313" key="3">
    <source>
        <dbReference type="EMBL" id="NWJ46976.1"/>
    </source>
</evidence>
<dbReference type="InterPro" id="IPR001279">
    <property type="entry name" value="Metallo-B-lactamas"/>
</dbReference>
<evidence type="ECO:0000256" key="1">
    <source>
        <dbReference type="ARBA" id="ARBA00022723"/>
    </source>
</evidence>
<dbReference type="CDD" id="cd00158">
    <property type="entry name" value="RHOD"/>
    <property type="match status" value="1"/>
</dbReference>
<dbReference type="EMBL" id="CP128401">
    <property type="protein sequence ID" value="WJW70029.1"/>
    <property type="molecule type" value="Genomic_DNA"/>
</dbReference>
<keyword evidence="4" id="KW-0614">Plasmid</keyword>
<protein>
    <submittedName>
        <fullName evidence="3">MBL fold metallo-hydrolase</fullName>
    </submittedName>
</protein>
<dbReference type="InterPro" id="IPR001763">
    <property type="entry name" value="Rhodanese-like_dom"/>
</dbReference>
<proteinExistence type="predicted"/>
<dbReference type="Pfam" id="PF00581">
    <property type="entry name" value="Rhodanese"/>
    <property type="match status" value="1"/>
</dbReference>
<dbReference type="InterPro" id="IPR051682">
    <property type="entry name" value="Mito_Persulfide_Diox"/>
</dbReference>
<organism evidence="3 5">
    <name type="scientific">Candidatus Chlorohelix allophototropha</name>
    <dbReference type="NCBI Taxonomy" id="3003348"/>
    <lineage>
        <taxon>Bacteria</taxon>
        <taxon>Bacillati</taxon>
        <taxon>Chloroflexota</taxon>
        <taxon>Chloroflexia</taxon>
        <taxon>Candidatus Chloroheliales</taxon>
        <taxon>Candidatus Chloroheliaceae</taxon>
        <taxon>Candidatus Chlorohelix</taxon>
    </lineage>
</organism>
<accession>A0A8T7M4I2</accession>
<dbReference type="Gene3D" id="3.40.250.10">
    <property type="entry name" value="Rhodanese-like domain"/>
    <property type="match status" value="2"/>
</dbReference>
<dbReference type="SUPFAM" id="SSF52821">
    <property type="entry name" value="Rhodanese/Cell cycle control phosphatase"/>
    <property type="match status" value="2"/>
</dbReference>
<evidence type="ECO:0000259" key="2">
    <source>
        <dbReference type="PROSITE" id="PS50206"/>
    </source>
</evidence>
<evidence type="ECO:0000313" key="6">
    <source>
        <dbReference type="Proteomes" id="UP001431572"/>
    </source>
</evidence>
<dbReference type="GO" id="GO:0050313">
    <property type="term" value="F:sulfur dioxygenase activity"/>
    <property type="evidence" value="ECO:0007669"/>
    <property type="project" value="InterPro"/>
</dbReference>
<dbReference type="CDD" id="cd07724">
    <property type="entry name" value="POD-like_MBL-fold"/>
    <property type="match status" value="1"/>
</dbReference>
<dbReference type="InterPro" id="IPR036866">
    <property type="entry name" value="RibonucZ/Hydroxyglut_hydro"/>
</dbReference>
<feature type="domain" description="Rhodanese" evidence="2">
    <location>
        <begin position="260"/>
        <end position="289"/>
    </location>
</feature>
<dbReference type="PANTHER" id="PTHR43084:SF1">
    <property type="entry name" value="PERSULFIDE DIOXYGENASE ETHE1, MITOCHONDRIAL"/>
    <property type="match status" value="1"/>
</dbReference>
<feature type="domain" description="Rhodanese" evidence="2">
    <location>
        <begin position="363"/>
        <end position="446"/>
    </location>
</feature>
<evidence type="ECO:0000313" key="4">
    <source>
        <dbReference type="EMBL" id="WJW70029.1"/>
    </source>
</evidence>
<dbReference type="SMART" id="SM00849">
    <property type="entry name" value="Lactamase_B"/>
    <property type="match status" value="1"/>
</dbReference>
<evidence type="ECO:0000313" key="5">
    <source>
        <dbReference type="Proteomes" id="UP000521676"/>
    </source>
</evidence>
<dbReference type="AlphaFoldDB" id="A0A8T7M4I2"/>
<dbReference type="Gene3D" id="3.60.15.10">
    <property type="entry name" value="Ribonuclease Z/Hydroxyacylglutathione hydrolase-like"/>
    <property type="match status" value="1"/>
</dbReference>
<dbReference type="PROSITE" id="PS50206">
    <property type="entry name" value="RHODANESE_3"/>
    <property type="match status" value="2"/>
</dbReference>
<dbReference type="Proteomes" id="UP001431572">
    <property type="component" value="Plasmid unnamed1"/>
</dbReference>
<geneLocation type="plasmid" evidence="4 6">
    <name>unnamed1</name>
</geneLocation>
<dbReference type="SMART" id="SM00450">
    <property type="entry name" value="RHOD"/>
    <property type="match status" value="1"/>
</dbReference>
<keyword evidence="1" id="KW-0479">Metal-binding</keyword>
<dbReference type="FunFam" id="3.60.15.10:FF:000030">
    <property type="entry name" value="Metallo-beta-lactamase family protein"/>
    <property type="match status" value="1"/>
</dbReference>
<dbReference type="InterPro" id="IPR036873">
    <property type="entry name" value="Rhodanese-like_dom_sf"/>
</dbReference>
<dbReference type="Pfam" id="PF00753">
    <property type="entry name" value="Lactamase_B"/>
    <property type="match status" value="1"/>
</dbReference>
<keyword evidence="6" id="KW-1185">Reference proteome</keyword>
<sequence>MYFKQFKLEGMGCASYLIGSTKSGEAAVIDPAWEIEQYLEEAAAQNLKITQIYETHLHADHVSGNRRLAAITGARIYLHKIADAAFPYVAVEGGTEIKLGELNLKVLHTPGHTWESINLLVEDTSTPNFPPHLLSGDTLFVGDVGRPDFAGQEGAGTLFDSIQREILPLPDNTEVYPAHLAGSLCGRSLSTATVSSIGYEKKTNPALQIFDRNRFVDFLTADLPPAPPDFKRIVGLNRAGSPEVQTRLTELKWEEVQAKIQTGAKLLDIREPEQYWKEHLPGSQSVPLGLSQFGATAAMFVLPENPIIMVAADLAAIQAAQNGLGVVGRYNVAGYVLFDKVAEQAQSGLHKRLLGEELASKLTDDTPIILDVREPGEFAVDGLFGALNIPLRKLPVQLSQIEQTRDKLVVVLCASGYRSSVATSYLENQGWKMARNLKGGMDAMNALKVKQPV</sequence>
<name>A0A8T7M4I2_9CHLR</name>
<dbReference type="SUPFAM" id="SSF56281">
    <property type="entry name" value="Metallo-hydrolase/oxidoreductase"/>
    <property type="match status" value="1"/>
</dbReference>
<dbReference type="Proteomes" id="UP000521676">
    <property type="component" value="Unassembled WGS sequence"/>
</dbReference>
<dbReference type="GO" id="GO:0046872">
    <property type="term" value="F:metal ion binding"/>
    <property type="evidence" value="ECO:0007669"/>
    <property type="project" value="UniProtKB-KW"/>
</dbReference>
<dbReference type="InterPro" id="IPR044528">
    <property type="entry name" value="POD-like_MBL-fold"/>
</dbReference>
<dbReference type="RefSeq" id="WP_341471914.1">
    <property type="nucleotide sequence ID" value="NZ_CP128401.1"/>
</dbReference>
<reference evidence="4" key="2">
    <citation type="journal article" date="2024" name="Nature">
        <title>Anoxygenic phototroph of the Chloroflexota uses a type I reaction centre.</title>
        <authorList>
            <person name="Tsuji J.M."/>
            <person name="Shaw N.A."/>
            <person name="Nagashima S."/>
            <person name="Venkiteswaran J.J."/>
            <person name="Schiff S.L."/>
            <person name="Watanabe T."/>
            <person name="Fukui M."/>
            <person name="Hanada S."/>
            <person name="Tank M."/>
            <person name="Neufeld J.D."/>
        </authorList>
    </citation>
    <scope>NUCLEOTIDE SEQUENCE</scope>
    <source>
        <strain evidence="4">L227-S17</strain>
        <plasmid evidence="4 6">unnamed1</plasmid>
    </source>
</reference>
<dbReference type="GO" id="GO:0006749">
    <property type="term" value="P:glutathione metabolic process"/>
    <property type="evidence" value="ECO:0007669"/>
    <property type="project" value="InterPro"/>
</dbReference>
<dbReference type="GO" id="GO:0070813">
    <property type="term" value="P:hydrogen sulfide metabolic process"/>
    <property type="evidence" value="ECO:0007669"/>
    <property type="project" value="TreeGrafter"/>
</dbReference>
<dbReference type="EMBL" id="JACATZ010000001">
    <property type="protein sequence ID" value="NWJ46976.1"/>
    <property type="molecule type" value="Genomic_DNA"/>
</dbReference>
<gene>
    <name evidence="3" type="ORF">HXX08_14030</name>
    <name evidence="4" type="ORF">OZ401_004831</name>
</gene>
<dbReference type="PANTHER" id="PTHR43084">
    <property type="entry name" value="PERSULFIDE DIOXYGENASE ETHE1"/>
    <property type="match status" value="1"/>
</dbReference>